<keyword evidence="3" id="KW-1185">Reference proteome</keyword>
<dbReference type="EMBL" id="RQTK01000665">
    <property type="protein sequence ID" value="RUS76407.1"/>
    <property type="molecule type" value="Genomic_DNA"/>
</dbReference>
<feature type="non-terminal residue" evidence="2">
    <location>
        <position position="130"/>
    </location>
</feature>
<feature type="compositionally biased region" description="Gly residues" evidence="1">
    <location>
        <begin position="1"/>
        <end position="18"/>
    </location>
</feature>
<feature type="non-terminal residue" evidence="2">
    <location>
        <position position="1"/>
    </location>
</feature>
<proteinExistence type="predicted"/>
<dbReference type="AlphaFoldDB" id="A0A3S1HC98"/>
<dbReference type="OrthoDB" id="6270329at2759"/>
<name>A0A3S1HC98_ELYCH</name>
<evidence type="ECO:0000256" key="1">
    <source>
        <dbReference type="SAM" id="MobiDB-lite"/>
    </source>
</evidence>
<protein>
    <submittedName>
        <fullName evidence="2">Uncharacterized protein</fullName>
    </submittedName>
</protein>
<feature type="region of interest" description="Disordered" evidence="1">
    <location>
        <begin position="1"/>
        <end position="31"/>
    </location>
</feature>
<evidence type="ECO:0000313" key="2">
    <source>
        <dbReference type="EMBL" id="RUS76407.1"/>
    </source>
</evidence>
<dbReference type="Proteomes" id="UP000271974">
    <property type="component" value="Unassembled WGS sequence"/>
</dbReference>
<sequence>SCIGGGGGGGGGSGGGGSAYTEDFKGGSSRPGLYSPVMKSRCPAMVSIGTQTEEDFYCYNRPPTPPPGFYPIPLATGLYQPSSRRPVAFSPSAEMGLTDIEMAHTLDIDDPFFDDRQYEMVYEEVVLRRT</sequence>
<organism evidence="2 3">
    <name type="scientific">Elysia chlorotica</name>
    <name type="common">Eastern emerald elysia</name>
    <name type="synonym">Sea slug</name>
    <dbReference type="NCBI Taxonomy" id="188477"/>
    <lineage>
        <taxon>Eukaryota</taxon>
        <taxon>Metazoa</taxon>
        <taxon>Spiralia</taxon>
        <taxon>Lophotrochozoa</taxon>
        <taxon>Mollusca</taxon>
        <taxon>Gastropoda</taxon>
        <taxon>Heterobranchia</taxon>
        <taxon>Euthyneura</taxon>
        <taxon>Panpulmonata</taxon>
        <taxon>Sacoglossa</taxon>
        <taxon>Placobranchoidea</taxon>
        <taxon>Plakobranchidae</taxon>
        <taxon>Elysia</taxon>
    </lineage>
</organism>
<reference evidence="2 3" key="1">
    <citation type="submission" date="2019-01" db="EMBL/GenBank/DDBJ databases">
        <title>A draft genome assembly of the solar-powered sea slug Elysia chlorotica.</title>
        <authorList>
            <person name="Cai H."/>
            <person name="Li Q."/>
            <person name="Fang X."/>
            <person name="Li J."/>
            <person name="Curtis N.E."/>
            <person name="Altenburger A."/>
            <person name="Shibata T."/>
            <person name="Feng M."/>
            <person name="Maeda T."/>
            <person name="Schwartz J.A."/>
            <person name="Shigenobu S."/>
            <person name="Lundholm N."/>
            <person name="Nishiyama T."/>
            <person name="Yang H."/>
            <person name="Hasebe M."/>
            <person name="Li S."/>
            <person name="Pierce S.K."/>
            <person name="Wang J."/>
        </authorList>
    </citation>
    <scope>NUCLEOTIDE SEQUENCE [LARGE SCALE GENOMIC DNA]</scope>
    <source>
        <strain evidence="2">EC2010</strain>
        <tissue evidence="2">Whole organism of an adult</tissue>
    </source>
</reference>
<evidence type="ECO:0000313" key="3">
    <source>
        <dbReference type="Proteomes" id="UP000271974"/>
    </source>
</evidence>
<gene>
    <name evidence="2" type="ORF">EGW08_015837</name>
</gene>
<accession>A0A3S1HC98</accession>
<comment type="caution">
    <text evidence="2">The sequence shown here is derived from an EMBL/GenBank/DDBJ whole genome shotgun (WGS) entry which is preliminary data.</text>
</comment>